<accession>A0A0L6UHC2</accession>
<comment type="caution">
    <text evidence="1">The sequence shown here is derived from an EMBL/GenBank/DDBJ whole genome shotgun (WGS) entry which is preliminary data.</text>
</comment>
<dbReference type="PANTHER" id="PTHR33324:SF2">
    <property type="entry name" value="MYB_SANT-LIKE DNA-BINDING DOMAIN-CONTAINING PROTEIN"/>
    <property type="match status" value="1"/>
</dbReference>
<proteinExistence type="predicted"/>
<dbReference type="AlphaFoldDB" id="A0A0L6UHC2"/>
<dbReference type="VEuPathDB" id="FungiDB:VP01_6024g2"/>
<protein>
    <submittedName>
        <fullName evidence="1">Uncharacterized protein</fullName>
    </submittedName>
</protein>
<dbReference type="STRING" id="27349.A0A0L6UHC2"/>
<name>A0A0L6UHC2_9BASI</name>
<reference evidence="1 2" key="1">
    <citation type="submission" date="2015-08" db="EMBL/GenBank/DDBJ databases">
        <title>Next Generation Sequencing and Analysis of the Genome of Puccinia sorghi L Schw, the Causal Agent of Maize Common Rust.</title>
        <authorList>
            <person name="Rochi L."/>
            <person name="Burguener G."/>
            <person name="Darino M."/>
            <person name="Turjanski A."/>
            <person name="Kreff E."/>
            <person name="Dieguez M.J."/>
            <person name="Sacco F."/>
        </authorList>
    </citation>
    <scope>NUCLEOTIDE SEQUENCE [LARGE SCALE GENOMIC DNA]</scope>
    <source>
        <strain evidence="1 2">RO10H11247</strain>
    </source>
</reference>
<dbReference type="PANTHER" id="PTHR33324">
    <property type="entry name" value="EXPRESSED PROTEIN"/>
    <property type="match status" value="1"/>
</dbReference>
<sequence>EGKTKKSLCSEIIQMINDNGINHCDSKGMFTSPLLLVPPCISLTDDLHSLTGITHKISDLQSSYNSAWDWKRNTGAGILDSDMVNVVKTVDGISNPCLMLIWDILDPIMGSRYVAEPLLTRSLFLYRFQQEKKEGKKKNKIHPEEFYMQSALVSYMQELREMGLDFNEIKKLVDKEFPPIQNQMAQFNSDDSETNDNSS</sequence>
<feature type="non-terminal residue" evidence="1">
    <location>
        <position position="1"/>
    </location>
</feature>
<evidence type="ECO:0000313" key="1">
    <source>
        <dbReference type="EMBL" id="KNZ47944.1"/>
    </source>
</evidence>
<dbReference type="OrthoDB" id="2157595at2759"/>
<dbReference type="Proteomes" id="UP000037035">
    <property type="component" value="Unassembled WGS sequence"/>
</dbReference>
<organism evidence="1 2">
    <name type="scientific">Puccinia sorghi</name>
    <dbReference type="NCBI Taxonomy" id="27349"/>
    <lineage>
        <taxon>Eukaryota</taxon>
        <taxon>Fungi</taxon>
        <taxon>Dikarya</taxon>
        <taxon>Basidiomycota</taxon>
        <taxon>Pucciniomycotina</taxon>
        <taxon>Pucciniomycetes</taxon>
        <taxon>Pucciniales</taxon>
        <taxon>Pucciniaceae</taxon>
        <taxon>Puccinia</taxon>
    </lineage>
</organism>
<evidence type="ECO:0000313" key="2">
    <source>
        <dbReference type="Proteomes" id="UP000037035"/>
    </source>
</evidence>
<gene>
    <name evidence="1" type="ORF">VP01_6024g2</name>
</gene>
<dbReference type="EMBL" id="LAVV01011302">
    <property type="protein sequence ID" value="KNZ47944.1"/>
    <property type="molecule type" value="Genomic_DNA"/>
</dbReference>
<keyword evidence="2" id="KW-1185">Reference proteome</keyword>